<dbReference type="Gene3D" id="1.20.1070.10">
    <property type="entry name" value="Rhodopsin 7-helix transmembrane proteins"/>
    <property type="match status" value="1"/>
</dbReference>
<dbReference type="AlphaFoldDB" id="A0A814IE15"/>
<evidence type="ECO:0000256" key="4">
    <source>
        <dbReference type="ARBA" id="ARBA00023136"/>
    </source>
</evidence>
<evidence type="ECO:0000313" key="9">
    <source>
        <dbReference type="Proteomes" id="UP000663860"/>
    </source>
</evidence>
<evidence type="ECO:0000256" key="1">
    <source>
        <dbReference type="ARBA" id="ARBA00004370"/>
    </source>
</evidence>
<dbReference type="PRINTS" id="PR00237">
    <property type="entry name" value="GPCRRHODOPSN"/>
</dbReference>
<comment type="subcellular location">
    <subcellularLocation>
        <location evidence="1">Membrane</location>
    </subcellularLocation>
</comment>
<evidence type="ECO:0000313" key="8">
    <source>
        <dbReference type="EMBL" id="CAF3715167.1"/>
    </source>
</evidence>
<dbReference type="InterPro" id="IPR052954">
    <property type="entry name" value="GPCR-Ligand_Int"/>
</dbReference>
<organism evidence="7 9">
    <name type="scientific">Adineta steineri</name>
    <dbReference type="NCBI Taxonomy" id="433720"/>
    <lineage>
        <taxon>Eukaryota</taxon>
        <taxon>Metazoa</taxon>
        <taxon>Spiralia</taxon>
        <taxon>Gnathifera</taxon>
        <taxon>Rotifera</taxon>
        <taxon>Eurotatoria</taxon>
        <taxon>Bdelloidea</taxon>
        <taxon>Adinetida</taxon>
        <taxon>Adinetidae</taxon>
        <taxon>Adineta</taxon>
    </lineage>
</organism>
<reference evidence="7" key="1">
    <citation type="submission" date="2021-02" db="EMBL/GenBank/DDBJ databases">
        <authorList>
            <person name="Nowell W R."/>
        </authorList>
    </citation>
    <scope>NUCLEOTIDE SEQUENCE</scope>
</reference>
<evidence type="ECO:0000256" key="5">
    <source>
        <dbReference type="SAM" id="Phobius"/>
    </source>
</evidence>
<keyword evidence="2 5" id="KW-0812">Transmembrane</keyword>
<keyword evidence="3 5" id="KW-1133">Transmembrane helix</keyword>
<keyword evidence="4 5" id="KW-0472">Membrane</keyword>
<feature type="transmembrane region" description="Helical" evidence="5">
    <location>
        <begin position="114"/>
        <end position="135"/>
    </location>
</feature>
<feature type="transmembrane region" description="Helical" evidence="5">
    <location>
        <begin position="213"/>
        <end position="238"/>
    </location>
</feature>
<dbReference type="Proteomes" id="UP000663868">
    <property type="component" value="Unassembled WGS sequence"/>
</dbReference>
<feature type="transmembrane region" description="Helical" evidence="5">
    <location>
        <begin position="61"/>
        <end position="94"/>
    </location>
</feature>
<proteinExistence type="predicted"/>
<dbReference type="CDD" id="cd14978">
    <property type="entry name" value="7tmA_FMRFamide_R-like"/>
    <property type="match status" value="1"/>
</dbReference>
<dbReference type="InterPro" id="IPR000276">
    <property type="entry name" value="GPCR_Rhodpsn"/>
</dbReference>
<name>A0A814IE15_9BILA</name>
<dbReference type="GO" id="GO:0016020">
    <property type="term" value="C:membrane"/>
    <property type="evidence" value="ECO:0007669"/>
    <property type="project" value="UniProtKB-SubCell"/>
</dbReference>
<dbReference type="EMBL" id="CAJNOE010000186">
    <property type="protein sequence ID" value="CAF1024448.1"/>
    <property type="molecule type" value="Genomic_DNA"/>
</dbReference>
<evidence type="ECO:0000256" key="3">
    <source>
        <dbReference type="ARBA" id="ARBA00022989"/>
    </source>
</evidence>
<accession>A0A814IE15</accession>
<dbReference type="PROSITE" id="PS50262">
    <property type="entry name" value="G_PROTEIN_RECEP_F1_2"/>
    <property type="match status" value="1"/>
</dbReference>
<sequence>MIPNNTINVSCSDEDENFVLIILLIVGGWSSIITCILGLLANTFSIIILAHKRMRTLSTNIYLIALAVVNLLWLILFFLCYALRLTIIVPYFISENQENLHSIYNQIFHRISPYIIPLMNTLQLCIIYYTVAVSVDRYLYISTGISPSQYCTVRNALRIILFLTIFSIIFVILYWFKFRITTQTNTENQTYYKMFYTDIGQQKMFQEFINLSIYIPIVHVIPLVTLILINILTVRRLIKYNDEHRRLISTSVRQMAMIRTNFFYSRRHYHVSIMLIAVVLLFILCRFPMLINHLYEVQHSITDDNISNENLYFQCRIQRLFNIFANFMQTINSNGNLIIYLLCCQNFRETTTELFEKISNSLRIQSNDNIVSKIYMRSRTNTHLTDM</sequence>
<feature type="transmembrane region" description="Helical" evidence="5">
    <location>
        <begin position="156"/>
        <end position="176"/>
    </location>
</feature>
<evidence type="ECO:0000259" key="6">
    <source>
        <dbReference type="PROSITE" id="PS50262"/>
    </source>
</evidence>
<dbReference type="SUPFAM" id="SSF81321">
    <property type="entry name" value="Family A G protein-coupled receptor-like"/>
    <property type="match status" value="1"/>
</dbReference>
<feature type="transmembrane region" description="Helical" evidence="5">
    <location>
        <begin position="269"/>
        <end position="291"/>
    </location>
</feature>
<dbReference type="PANTHER" id="PTHR46641:SF2">
    <property type="entry name" value="FMRFAMIDE RECEPTOR"/>
    <property type="match status" value="1"/>
</dbReference>
<dbReference type="InterPro" id="IPR019427">
    <property type="entry name" value="7TM_GPCR_serpentine_rcpt_Srw"/>
</dbReference>
<evidence type="ECO:0000313" key="7">
    <source>
        <dbReference type="EMBL" id="CAF1024448.1"/>
    </source>
</evidence>
<protein>
    <recommendedName>
        <fullName evidence="6">G-protein coupled receptors family 1 profile domain-containing protein</fullName>
    </recommendedName>
</protein>
<comment type="caution">
    <text evidence="7">The sequence shown here is derived from an EMBL/GenBank/DDBJ whole genome shotgun (WGS) entry which is preliminary data.</text>
</comment>
<dbReference type="InterPro" id="IPR017452">
    <property type="entry name" value="GPCR_Rhodpsn_7TM"/>
</dbReference>
<dbReference type="Proteomes" id="UP000663860">
    <property type="component" value="Unassembled WGS sequence"/>
</dbReference>
<evidence type="ECO:0000256" key="2">
    <source>
        <dbReference type="ARBA" id="ARBA00022692"/>
    </source>
</evidence>
<dbReference type="PANTHER" id="PTHR46641">
    <property type="entry name" value="FMRFAMIDE RECEPTOR-RELATED"/>
    <property type="match status" value="1"/>
</dbReference>
<dbReference type="GO" id="GO:0008528">
    <property type="term" value="F:G protein-coupled peptide receptor activity"/>
    <property type="evidence" value="ECO:0007669"/>
    <property type="project" value="InterPro"/>
</dbReference>
<dbReference type="Pfam" id="PF10324">
    <property type="entry name" value="7TM_GPCR_Srw"/>
    <property type="match status" value="1"/>
</dbReference>
<gene>
    <name evidence="7" type="ORF">IZO911_LOCUS18907</name>
    <name evidence="8" type="ORF">KXQ929_LOCUS12016</name>
</gene>
<feature type="domain" description="G-protein coupled receptors family 1 profile" evidence="6">
    <location>
        <begin position="41"/>
        <end position="340"/>
    </location>
</feature>
<feature type="transmembrane region" description="Helical" evidence="5">
    <location>
        <begin position="20"/>
        <end position="49"/>
    </location>
</feature>
<dbReference type="EMBL" id="CAJOBB010000608">
    <property type="protein sequence ID" value="CAF3715167.1"/>
    <property type="molecule type" value="Genomic_DNA"/>
</dbReference>